<dbReference type="PROSITE" id="PS50084">
    <property type="entry name" value="KH_TYPE_1"/>
    <property type="match status" value="1"/>
</dbReference>
<accession>G8YMX7</accession>
<evidence type="ECO:0000313" key="3">
    <source>
        <dbReference type="EMBL" id="CCE79295.1"/>
    </source>
</evidence>
<dbReference type="Proteomes" id="UP000005222">
    <property type="component" value="Chromosome E"/>
</dbReference>
<dbReference type="CDD" id="cd00105">
    <property type="entry name" value="KH-I"/>
    <property type="match status" value="1"/>
</dbReference>
<keyword evidence="4" id="KW-1185">Reference proteome</keyword>
<feature type="domain" description="K Homology" evidence="2">
    <location>
        <begin position="304"/>
        <end position="371"/>
    </location>
</feature>
<proteinExistence type="predicted"/>
<gene>
    <name evidence="3" type="primary">Piso0_001349</name>
    <name evidence="3" type="ORF">GNLVRS01_PISO0E03128g</name>
</gene>
<evidence type="ECO:0000313" key="4">
    <source>
        <dbReference type="Proteomes" id="UP000005222"/>
    </source>
</evidence>
<dbReference type="InParanoid" id="G8YMX7"/>
<evidence type="ECO:0000259" key="2">
    <source>
        <dbReference type="Pfam" id="PF00013"/>
    </source>
</evidence>
<dbReference type="Pfam" id="PF00013">
    <property type="entry name" value="KH_1"/>
    <property type="match status" value="1"/>
</dbReference>
<dbReference type="OrthoDB" id="442947at2759"/>
<keyword evidence="1" id="KW-0694">RNA-binding</keyword>
<dbReference type="Gene3D" id="3.30.1370.10">
    <property type="entry name" value="K Homology domain, type 1"/>
    <property type="match status" value="1"/>
</dbReference>
<dbReference type="SUPFAM" id="SSF54791">
    <property type="entry name" value="Eukaryotic type KH-domain (KH-domain type I)"/>
    <property type="match status" value="1"/>
</dbReference>
<reference evidence="3 4" key="1">
    <citation type="journal article" date="2012" name="G3 (Bethesda)">
        <title>Pichia sorbitophila, an interspecies yeast hybrid reveals early steps of genome resolution following polyploidization.</title>
        <authorList>
            <person name="Leh Louis V."/>
            <person name="Despons L."/>
            <person name="Friedrich A."/>
            <person name="Martin T."/>
            <person name="Durrens P."/>
            <person name="Casaregola S."/>
            <person name="Neuveglise C."/>
            <person name="Fairhead C."/>
            <person name="Marck C."/>
            <person name="Cruz J.A."/>
            <person name="Straub M.L."/>
            <person name="Kugler V."/>
            <person name="Sacerdot C."/>
            <person name="Uzunov Z."/>
            <person name="Thierry A."/>
            <person name="Weiss S."/>
            <person name="Bleykasten C."/>
            <person name="De Montigny J."/>
            <person name="Jacques N."/>
            <person name="Jung P."/>
            <person name="Lemaire M."/>
            <person name="Mallet S."/>
            <person name="Morel G."/>
            <person name="Richard G.F."/>
            <person name="Sarkar A."/>
            <person name="Savel G."/>
            <person name="Schacherer J."/>
            <person name="Seret M.L."/>
            <person name="Talla E."/>
            <person name="Samson G."/>
            <person name="Jubin C."/>
            <person name="Poulain J."/>
            <person name="Vacherie B."/>
            <person name="Barbe V."/>
            <person name="Pelletier E."/>
            <person name="Sherman D.J."/>
            <person name="Westhof E."/>
            <person name="Weissenbach J."/>
            <person name="Baret P.V."/>
            <person name="Wincker P."/>
            <person name="Gaillardin C."/>
            <person name="Dujon B."/>
            <person name="Souciet J.L."/>
        </authorList>
    </citation>
    <scope>NUCLEOTIDE SEQUENCE [LARGE SCALE GENOMIC DNA]</scope>
    <source>
        <strain evidence="4">ATCC MYA-4447 / BCRC 22081 / CBS 7064 / NBRC 10061 / NRRL Y-12695</strain>
    </source>
</reference>
<dbReference type="InterPro" id="IPR036612">
    <property type="entry name" value="KH_dom_type_1_sf"/>
</dbReference>
<dbReference type="HOGENOM" id="CLU_719834_0_0_1"/>
<dbReference type="EMBL" id="FO082055">
    <property type="protein sequence ID" value="CCE79295.1"/>
    <property type="molecule type" value="Genomic_DNA"/>
</dbReference>
<dbReference type="GO" id="GO:0003723">
    <property type="term" value="F:RNA binding"/>
    <property type="evidence" value="ECO:0007669"/>
    <property type="project" value="UniProtKB-UniRule"/>
</dbReference>
<protein>
    <submittedName>
        <fullName evidence="3">Piso0_001349 protein</fullName>
    </submittedName>
</protein>
<organism evidence="3 4">
    <name type="scientific">Pichia sorbitophila (strain ATCC MYA-4447 / BCRC 22081 / CBS 7064 / NBRC 10061 / NRRL Y-12695)</name>
    <name type="common">Hybrid yeast</name>
    <dbReference type="NCBI Taxonomy" id="559304"/>
    <lineage>
        <taxon>Eukaryota</taxon>
        <taxon>Fungi</taxon>
        <taxon>Dikarya</taxon>
        <taxon>Ascomycota</taxon>
        <taxon>Saccharomycotina</taxon>
        <taxon>Pichiomycetes</taxon>
        <taxon>Debaryomycetaceae</taxon>
        <taxon>Millerozyma</taxon>
    </lineage>
</organism>
<dbReference type="InterPro" id="IPR004088">
    <property type="entry name" value="KH_dom_type_1"/>
</dbReference>
<sequence length="384" mass="43413">MLHRKSVAAGLQDLPYSQETFNTPTNSSFICENSRNENDYDTNTRGLVDNSIEFALSSSWKLYMIFQPSEKVTSIPVFHEFEHTAKHLVDKETRDKSPSAEKRIYLLMSSDQIIQVAGYFRPTSKIECVADHGQERHSRINDLNTVNTQANTYCVHLQKQSVGSWIVVFPQTQSVAILSFHLTWIYTVLQTYRAIEFALTIRDFFDLQRSCADMKLNVKLKGSHSAFGYRALIMMGGPVSVTILQALISKCALSPTAFQCSPSPIGWRRPVYKLKPDKPSSSTDLIEQEPSNEKNTISKLIRLRKSEVSFLLGLQGHRLNHIRRTTGCAIKTMPIEAPGLNSTFLPIRNASQNLLLCGAYENVNAAVELINSYLVTHRQNSTFW</sequence>
<dbReference type="AlphaFoldDB" id="G8YMX7"/>
<name>G8YMX7_PICSO</name>
<evidence type="ECO:0000256" key="1">
    <source>
        <dbReference type="PROSITE-ProRule" id="PRU00117"/>
    </source>
</evidence>